<gene>
    <name evidence="3" type="ORF">J2D73_11940</name>
</gene>
<protein>
    <submittedName>
        <fullName evidence="3">Alginate export family protein</fullName>
    </submittedName>
</protein>
<dbReference type="InterPro" id="IPR025388">
    <property type="entry name" value="Alginate_export_dom"/>
</dbReference>
<dbReference type="RefSeq" id="WP_207881886.1">
    <property type="nucleotide sequence ID" value="NZ_JAFVMF010000012.1"/>
</dbReference>
<feature type="compositionally biased region" description="Low complexity" evidence="1">
    <location>
        <begin position="1"/>
        <end position="18"/>
    </location>
</feature>
<keyword evidence="4" id="KW-1185">Reference proteome</keyword>
<comment type="caution">
    <text evidence="3">The sequence shown here is derived from an EMBL/GenBank/DDBJ whole genome shotgun (WGS) entry which is preliminary data.</text>
</comment>
<dbReference type="EMBL" id="JAFVMF010000012">
    <property type="protein sequence ID" value="MBO1360500.1"/>
    <property type="molecule type" value="Genomic_DNA"/>
</dbReference>
<evidence type="ECO:0000313" key="3">
    <source>
        <dbReference type="EMBL" id="MBO1360500.1"/>
    </source>
</evidence>
<evidence type="ECO:0000313" key="4">
    <source>
        <dbReference type="Proteomes" id="UP000664771"/>
    </source>
</evidence>
<sequence>MSCSAAVAQTASHAATTHRSPGKIVQSPSTQAAAIPASIPTTTSVVAPRTVRRTPIGRIPYAGFPGQPLTTITTSYGNNLVFNRGTGEASGFGPSGMTPWGQDWTGIRPHHVRKGDPFDWLKYVPLNESGSIWLSFSGETRLRNWFETRPMLGTKKPNDSGRFGVRNLYGADLHLGSHLRFFGQLVNGDAAGWAAYGYGTTYRKRLDVQQAFVELSGKFLGARAGFLFGRQQFLDAPTYLLYNRETPNVPLSWNGFRAYSIWSRFRIDAYDFVQTDDSQTGMFQDTENYKNRLYGVDMTWAPPDFRFLGGDGYSFLDLYYIGYKLAGSGAAIATATSSSSGSTTRNNFGGRYYGVAGPIEFSIGGTWQGGVFQYASSNKPRSVNAFALNTLIGYRLKLATSPFLGLQTDLYSGGDDARKTGDVGTFIVPFNPQTNYLDTTTYISGSNLVSLAPLVRFSPFKQVSVQVKYPLLWRESTNDAVYMSSGRYTFAHQLRGGFIGMAPQASLTWQILPHVTWQQYVSRFMVSSGMARAGASSGTYYQSNFIFRF</sequence>
<dbReference type="InterPro" id="IPR053728">
    <property type="entry name" value="Alginate_Permeability_Chnl"/>
</dbReference>
<proteinExistence type="predicted"/>
<feature type="region of interest" description="Disordered" evidence="1">
    <location>
        <begin position="1"/>
        <end position="36"/>
    </location>
</feature>
<reference evidence="3 4" key="1">
    <citation type="submission" date="2021-03" db="EMBL/GenBank/DDBJ databases">
        <title>The complete genome sequence of Acetobacter sacchari TBRC 11175.</title>
        <authorList>
            <person name="Charoenyingcharoen P."/>
            <person name="Yukphan P."/>
        </authorList>
    </citation>
    <scope>NUCLEOTIDE SEQUENCE [LARGE SCALE GENOMIC DNA]</scope>
    <source>
        <strain evidence="3 4">TBRC 11175</strain>
    </source>
</reference>
<evidence type="ECO:0000259" key="2">
    <source>
        <dbReference type="Pfam" id="PF13372"/>
    </source>
</evidence>
<dbReference type="Gene3D" id="2.40.160.100">
    <property type="match status" value="1"/>
</dbReference>
<organism evidence="3 4">
    <name type="scientific">Acetobacter sacchari</name>
    <dbReference type="NCBI Taxonomy" id="2661687"/>
    <lineage>
        <taxon>Bacteria</taxon>
        <taxon>Pseudomonadati</taxon>
        <taxon>Pseudomonadota</taxon>
        <taxon>Alphaproteobacteria</taxon>
        <taxon>Acetobacterales</taxon>
        <taxon>Acetobacteraceae</taxon>
        <taxon>Acetobacter</taxon>
    </lineage>
</organism>
<dbReference type="Pfam" id="PF13372">
    <property type="entry name" value="Alginate_exp"/>
    <property type="match status" value="1"/>
</dbReference>
<feature type="domain" description="Alginate export" evidence="2">
    <location>
        <begin position="133"/>
        <end position="518"/>
    </location>
</feature>
<name>A0ABS3LX54_9PROT</name>
<evidence type="ECO:0000256" key="1">
    <source>
        <dbReference type="SAM" id="MobiDB-lite"/>
    </source>
</evidence>
<accession>A0ABS3LX54</accession>
<feature type="compositionally biased region" description="Low complexity" evidence="1">
    <location>
        <begin position="26"/>
        <end position="36"/>
    </location>
</feature>
<dbReference type="Proteomes" id="UP000664771">
    <property type="component" value="Unassembled WGS sequence"/>
</dbReference>